<dbReference type="PANTHER" id="PTHR22930">
    <property type="match status" value="1"/>
</dbReference>
<feature type="domain" description="DDE Tnp4" evidence="9">
    <location>
        <begin position="193"/>
        <end position="351"/>
    </location>
</feature>
<feature type="domain" description="DUF8040" evidence="10">
    <location>
        <begin position="62"/>
        <end position="154"/>
    </location>
</feature>
<evidence type="ECO:0000313" key="11">
    <source>
        <dbReference type="EMBL" id="KAJ3685276.1"/>
    </source>
</evidence>
<dbReference type="InterPro" id="IPR058353">
    <property type="entry name" value="DUF8040"/>
</dbReference>
<comment type="subcellular location">
    <subcellularLocation>
        <location evidence="2">Nucleus</location>
    </subcellularLocation>
</comment>
<dbReference type="AlphaFoldDB" id="A0AAD5WB22"/>
<dbReference type="Pfam" id="PF13359">
    <property type="entry name" value="DDE_Tnp_4"/>
    <property type="match status" value="1"/>
</dbReference>
<keyword evidence="8" id="KW-0732">Signal</keyword>
<evidence type="ECO:0008006" key="13">
    <source>
        <dbReference type="Google" id="ProtNLM"/>
    </source>
</evidence>
<keyword evidence="6" id="KW-0378">Hydrolase</keyword>
<organism evidence="11 12">
    <name type="scientific">Rhynchospora tenuis</name>
    <dbReference type="NCBI Taxonomy" id="198213"/>
    <lineage>
        <taxon>Eukaryota</taxon>
        <taxon>Viridiplantae</taxon>
        <taxon>Streptophyta</taxon>
        <taxon>Embryophyta</taxon>
        <taxon>Tracheophyta</taxon>
        <taxon>Spermatophyta</taxon>
        <taxon>Magnoliopsida</taxon>
        <taxon>Liliopsida</taxon>
        <taxon>Poales</taxon>
        <taxon>Cyperaceae</taxon>
        <taxon>Cyperoideae</taxon>
        <taxon>Rhynchosporeae</taxon>
        <taxon>Rhynchospora</taxon>
    </lineage>
</organism>
<evidence type="ECO:0000256" key="6">
    <source>
        <dbReference type="ARBA" id="ARBA00022801"/>
    </source>
</evidence>
<evidence type="ECO:0000256" key="3">
    <source>
        <dbReference type="ARBA" id="ARBA00006958"/>
    </source>
</evidence>
<keyword evidence="5" id="KW-0479">Metal-binding</keyword>
<keyword evidence="4" id="KW-0540">Nuclease</keyword>
<evidence type="ECO:0000313" key="12">
    <source>
        <dbReference type="Proteomes" id="UP001210211"/>
    </source>
</evidence>
<sequence length="426" mass="48480">MAFCHVLLIILLFVSLCAAVMEDLLLWMMEDEMWFSDAVDILLIEMLKDESTSLHTKQPQNTRSFMGLQFVNGHLTGHPMRCYNTFRMTSTHFHILCQKISSSLNTRKTSAEEQLAIFLLCVGHGCSIQKLAGNFQHSADSIYRFFKDVLKAILSLYDEYIKLPDSSAGIHPLVGPNSGNYLFKDALGAIDGIHIPAVVKENMESFRNRKGFLSENVLAACSFDMLFQYVAVGWEGSASDMRVLRWAIEEGGFNVPAGRYYLADFGYANTSKFLSPYRKHPYHLTQFNGQPRSSHYAAPEDLYNHCHAQLRNVIERTFGVLKMRFKVLDRMPNFQYKIQTSIVMACCILHNFIKLQNSPDYLLDTLINLESQYDNESSVGTEELSPQIIESLVGTEELSSTNEKTGGEIIRNNIKNALWRKRQCTN</sequence>
<dbReference type="EMBL" id="JAMRDG010000002">
    <property type="protein sequence ID" value="KAJ3685276.1"/>
    <property type="molecule type" value="Genomic_DNA"/>
</dbReference>
<evidence type="ECO:0000256" key="5">
    <source>
        <dbReference type="ARBA" id="ARBA00022723"/>
    </source>
</evidence>
<dbReference type="GO" id="GO:0004518">
    <property type="term" value="F:nuclease activity"/>
    <property type="evidence" value="ECO:0007669"/>
    <property type="project" value="UniProtKB-KW"/>
</dbReference>
<gene>
    <name evidence="11" type="ORF">LUZ61_014440</name>
</gene>
<name>A0AAD5WB22_9POAL</name>
<dbReference type="InterPro" id="IPR045249">
    <property type="entry name" value="HARBI1-like"/>
</dbReference>
<dbReference type="Pfam" id="PF26138">
    <property type="entry name" value="DUF8040"/>
    <property type="match status" value="1"/>
</dbReference>
<dbReference type="Proteomes" id="UP001210211">
    <property type="component" value="Unassembled WGS sequence"/>
</dbReference>
<accession>A0AAD5WB22</accession>
<protein>
    <recommendedName>
        <fullName evidence="13">DDE Tnp4 domain-containing protein</fullName>
    </recommendedName>
</protein>
<comment type="similarity">
    <text evidence="3">Belongs to the HARBI1 family.</text>
</comment>
<keyword evidence="7" id="KW-0539">Nucleus</keyword>
<evidence type="ECO:0000256" key="1">
    <source>
        <dbReference type="ARBA" id="ARBA00001968"/>
    </source>
</evidence>
<feature type="signal peptide" evidence="8">
    <location>
        <begin position="1"/>
        <end position="19"/>
    </location>
</feature>
<feature type="chain" id="PRO_5042119878" description="DDE Tnp4 domain-containing protein" evidence="8">
    <location>
        <begin position="20"/>
        <end position="426"/>
    </location>
</feature>
<evidence type="ECO:0000256" key="8">
    <source>
        <dbReference type="SAM" id="SignalP"/>
    </source>
</evidence>
<evidence type="ECO:0000259" key="9">
    <source>
        <dbReference type="Pfam" id="PF13359"/>
    </source>
</evidence>
<proteinExistence type="inferred from homology"/>
<evidence type="ECO:0000259" key="10">
    <source>
        <dbReference type="Pfam" id="PF26138"/>
    </source>
</evidence>
<evidence type="ECO:0000256" key="2">
    <source>
        <dbReference type="ARBA" id="ARBA00004123"/>
    </source>
</evidence>
<evidence type="ECO:0000256" key="7">
    <source>
        <dbReference type="ARBA" id="ARBA00023242"/>
    </source>
</evidence>
<dbReference type="GO" id="GO:0005634">
    <property type="term" value="C:nucleus"/>
    <property type="evidence" value="ECO:0007669"/>
    <property type="project" value="UniProtKB-SubCell"/>
</dbReference>
<dbReference type="PANTHER" id="PTHR22930:SF259">
    <property type="entry name" value="OS08G0106900 PROTEIN"/>
    <property type="match status" value="1"/>
</dbReference>
<reference evidence="11 12" key="1">
    <citation type="journal article" date="2022" name="Cell">
        <title>Repeat-based holocentromeres influence genome architecture and karyotype evolution.</title>
        <authorList>
            <person name="Hofstatter P.G."/>
            <person name="Thangavel G."/>
            <person name="Lux T."/>
            <person name="Neumann P."/>
            <person name="Vondrak T."/>
            <person name="Novak P."/>
            <person name="Zhang M."/>
            <person name="Costa L."/>
            <person name="Castellani M."/>
            <person name="Scott A."/>
            <person name="Toegelov H."/>
            <person name="Fuchs J."/>
            <person name="Mata-Sucre Y."/>
            <person name="Dias Y."/>
            <person name="Vanzela A.L.L."/>
            <person name="Huettel B."/>
            <person name="Almeida C.C.S."/>
            <person name="Simkova H."/>
            <person name="Souza G."/>
            <person name="Pedrosa-Harand A."/>
            <person name="Macas J."/>
            <person name="Mayer K.F.X."/>
            <person name="Houben A."/>
            <person name="Marques A."/>
        </authorList>
    </citation>
    <scope>NUCLEOTIDE SEQUENCE [LARGE SCALE GENOMIC DNA]</scope>
    <source>
        <strain evidence="11">RhyTen1mFocal</strain>
    </source>
</reference>
<comment type="caution">
    <text evidence="11">The sequence shown here is derived from an EMBL/GenBank/DDBJ whole genome shotgun (WGS) entry which is preliminary data.</text>
</comment>
<dbReference type="GO" id="GO:0016787">
    <property type="term" value="F:hydrolase activity"/>
    <property type="evidence" value="ECO:0007669"/>
    <property type="project" value="UniProtKB-KW"/>
</dbReference>
<evidence type="ECO:0000256" key="4">
    <source>
        <dbReference type="ARBA" id="ARBA00022722"/>
    </source>
</evidence>
<keyword evidence="12" id="KW-1185">Reference proteome</keyword>
<dbReference type="GO" id="GO:0046872">
    <property type="term" value="F:metal ion binding"/>
    <property type="evidence" value="ECO:0007669"/>
    <property type="project" value="UniProtKB-KW"/>
</dbReference>
<dbReference type="InterPro" id="IPR027806">
    <property type="entry name" value="HARBI1_dom"/>
</dbReference>
<comment type="cofactor">
    <cofactor evidence="1">
        <name>a divalent metal cation</name>
        <dbReference type="ChEBI" id="CHEBI:60240"/>
    </cofactor>
</comment>